<dbReference type="Proteomes" id="UP000019753">
    <property type="component" value="Unassembled WGS sequence"/>
</dbReference>
<dbReference type="SMART" id="SM00382">
    <property type="entry name" value="AAA"/>
    <property type="match status" value="1"/>
</dbReference>
<dbReference type="FunFam" id="3.40.50.300:FF:000134">
    <property type="entry name" value="Iron-enterobactin ABC transporter ATP-binding protein"/>
    <property type="match status" value="1"/>
</dbReference>
<dbReference type="CDD" id="cd03214">
    <property type="entry name" value="ABC_Iron-Siderophores_B12_Hemin"/>
    <property type="match status" value="1"/>
</dbReference>
<protein>
    <submittedName>
        <fullName evidence="5">Histidinol phosphatase</fullName>
    </submittedName>
</protein>
<dbReference type="PROSITE" id="PS50893">
    <property type="entry name" value="ABC_TRANSPORTER_2"/>
    <property type="match status" value="1"/>
</dbReference>
<keyword evidence="6" id="KW-1185">Reference proteome</keyword>
<dbReference type="Gene3D" id="3.40.50.300">
    <property type="entry name" value="P-loop containing nucleotide triphosphate hydrolases"/>
    <property type="match status" value="1"/>
</dbReference>
<evidence type="ECO:0000259" key="4">
    <source>
        <dbReference type="PROSITE" id="PS50893"/>
    </source>
</evidence>
<dbReference type="InterPro" id="IPR003593">
    <property type="entry name" value="AAA+_ATPase"/>
</dbReference>
<dbReference type="SUPFAM" id="SSF52540">
    <property type="entry name" value="P-loop containing nucleoside triphosphate hydrolases"/>
    <property type="match status" value="1"/>
</dbReference>
<dbReference type="InterPro" id="IPR003439">
    <property type="entry name" value="ABC_transporter-like_ATP-bd"/>
</dbReference>
<dbReference type="PANTHER" id="PTHR42794:SF2">
    <property type="entry name" value="ABC TRANSPORTER ATP-BINDING PROTEIN"/>
    <property type="match status" value="1"/>
</dbReference>
<dbReference type="EMBL" id="AXCW01000244">
    <property type="protein sequence ID" value="EYR62424.1"/>
    <property type="molecule type" value="Genomic_DNA"/>
</dbReference>
<keyword evidence="1" id="KW-0813">Transport</keyword>
<gene>
    <name evidence="5" type="ORF">N866_08630</name>
</gene>
<organism evidence="5 6">
    <name type="scientific">Actinotalea ferrariae CF5-4</name>
    <dbReference type="NCBI Taxonomy" id="948458"/>
    <lineage>
        <taxon>Bacteria</taxon>
        <taxon>Bacillati</taxon>
        <taxon>Actinomycetota</taxon>
        <taxon>Actinomycetes</taxon>
        <taxon>Micrococcales</taxon>
        <taxon>Cellulomonadaceae</taxon>
        <taxon>Actinotalea</taxon>
    </lineage>
</organism>
<evidence type="ECO:0000313" key="5">
    <source>
        <dbReference type="EMBL" id="EYR62424.1"/>
    </source>
</evidence>
<dbReference type="AlphaFoldDB" id="A0A021VMK3"/>
<feature type="domain" description="ABC transporter" evidence="4">
    <location>
        <begin position="3"/>
        <end position="244"/>
    </location>
</feature>
<accession>A0A021VMK3</accession>
<name>A0A021VMK3_9CELL</name>
<evidence type="ECO:0000256" key="3">
    <source>
        <dbReference type="ARBA" id="ARBA00022840"/>
    </source>
</evidence>
<keyword evidence="3" id="KW-0067">ATP-binding</keyword>
<proteinExistence type="predicted"/>
<dbReference type="GO" id="GO:0005524">
    <property type="term" value="F:ATP binding"/>
    <property type="evidence" value="ECO:0007669"/>
    <property type="project" value="UniProtKB-KW"/>
</dbReference>
<keyword evidence="2" id="KW-0547">Nucleotide-binding</keyword>
<comment type="caution">
    <text evidence="5">The sequence shown here is derived from an EMBL/GenBank/DDBJ whole genome shotgun (WGS) entry which is preliminary data.</text>
</comment>
<dbReference type="GO" id="GO:0016887">
    <property type="term" value="F:ATP hydrolysis activity"/>
    <property type="evidence" value="ECO:0007669"/>
    <property type="project" value="InterPro"/>
</dbReference>
<dbReference type="Pfam" id="PF00005">
    <property type="entry name" value="ABC_tran"/>
    <property type="match status" value="1"/>
</dbReference>
<reference evidence="5 6" key="1">
    <citation type="submission" date="2014-01" db="EMBL/GenBank/DDBJ databases">
        <title>Actinotalea ferrariae CF5-4.</title>
        <authorList>
            <person name="Chen F."/>
            <person name="Li Y."/>
            <person name="Wang G."/>
        </authorList>
    </citation>
    <scope>NUCLEOTIDE SEQUENCE [LARGE SCALE GENOMIC DNA]</scope>
    <source>
        <strain evidence="5 6">CF5-4</strain>
    </source>
</reference>
<sequence length="262" mass="27520">MTLRVRDVRWRVGGRDVLDGVDLDAPEGRLVGLLGPNGAGKSSLLRFVAGVSGALHGRGGPTGSVTWRGADLHALRPRQRARRVAFVEQDAHTDLDLTVRDVVGLGRAPYHGLLAGVTTQDAHAVEQALDAVALADLADRSLATLSGGERQRVHLARGLAQEPQLLLLDEPTNHLDVRAQLAVLGLVRTATAAGLTAVVAVHDLNLAAAHCDDVVLLADGRVAAAGPVGDVLVPEVVDAVYGVRSTVLRTPDDRPVLSFRVP</sequence>
<evidence type="ECO:0000313" key="6">
    <source>
        <dbReference type="Proteomes" id="UP000019753"/>
    </source>
</evidence>
<dbReference type="OrthoDB" id="5296765at2"/>
<evidence type="ECO:0000256" key="2">
    <source>
        <dbReference type="ARBA" id="ARBA00022741"/>
    </source>
</evidence>
<dbReference type="InterPro" id="IPR027417">
    <property type="entry name" value="P-loop_NTPase"/>
</dbReference>
<dbReference type="PANTHER" id="PTHR42794">
    <property type="entry name" value="HEMIN IMPORT ATP-BINDING PROTEIN HMUV"/>
    <property type="match status" value="1"/>
</dbReference>
<evidence type="ECO:0000256" key="1">
    <source>
        <dbReference type="ARBA" id="ARBA00022448"/>
    </source>
</evidence>